<dbReference type="Proteomes" id="UP000269721">
    <property type="component" value="Unassembled WGS sequence"/>
</dbReference>
<evidence type="ECO:0000256" key="2">
    <source>
        <dbReference type="SAM" id="SignalP"/>
    </source>
</evidence>
<feature type="chain" id="PRO_5020751999" evidence="2">
    <location>
        <begin position="32"/>
        <end position="565"/>
    </location>
</feature>
<feature type="compositionally biased region" description="Basic and acidic residues" evidence="1">
    <location>
        <begin position="263"/>
        <end position="274"/>
    </location>
</feature>
<feature type="compositionally biased region" description="Low complexity" evidence="1">
    <location>
        <begin position="251"/>
        <end position="260"/>
    </location>
</feature>
<feature type="region of interest" description="Disordered" evidence="1">
    <location>
        <begin position="88"/>
        <end position="168"/>
    </location>
</feature>
<dbReference type="EMBL" id="KZ996075">
    <property type="protein sequence ID" value="RKO89466.1"/>
    <property type="molecule type" value="Genomic_DNA"/>
</dbReference>
<dbReference type="AlphaFoldDB" id="A0A4P9WG84"/>
<accession>A0A4P9WG84</accession>
<gene>
    <name evidence="3" type="ORF">BDK51DRAFT_41390</name>
</gene>
<feature type="region of interest" description="Disordered" evidence="1">
    <location>
        <begin position="211"/>
        <end position="280"/>
    </location>
</feature>
<reference evidence="4" key="1">
    <citation type="journal article" date="2018" name="Nat. Microbiol.">
        <title>Leveraging single-cell genomics to expand the fungal tree of life.</title>
        <authorList>
            <person name="Ahrendt S.R."/>
            <person name="Quandt C.A."/>
            <person name="Ciobanu D."/>
            <person name="Clum A."/>
            <person name="Salamov A."/>
            <person name="Andreopoulos B."/>
            <person name="Cheng J.F."/>
            <person name="Woyke T."/>
            <person name="Pelin A."/>
            <person name="Henrissat B."/>
            <person name="Reynolds N.K."/>
            <person name="Benny G.L."/>
            <person name="Smith M.E."/>
            <person name="James T.Y."/>
            <person name="Grigoriev I.V."/>
        </authorList>
    </citation>
    <scope>NUCLEOTIDE SEQUENCE [LARGE SCALE GENOMIC DNA]</scope>
</reference>
<organism evidence="3 4">
    <name type="scientific">Blyttiomyces helicus</name>
    <dbReference type="NCBI Taxonomy" id="388810"/>
    <lineage>
        <taxon>Eukaryota</taxon>
        <taxon>Fungi</taxon>
        <taxon>Fungi incertae sedis</taxon>
        <taxon>Chytridiomycota</taxon>
        <taxon>Chytridiomycota incertae sedis</taxon>
        <taxon>Chytridiomycetes</taxon>
        <taxon>Chytridiomycetes incertae sedis</taxon>
        <taxon>Blyttiomyces</taxon>
    </lineage>
</organism>
<feature type="compositionally biased region" description="Basic and acidic residues" evidence="1">
    <location>
        <begin position="224"/>
        <end position="243"/>
    </location>
</feature>
<sequence>MTCTMALGHGLYHGSGSGLVSWLWFVVVVVGKNSVEFAPGPQNGCRQVASLHVAFLDLILAQHEDATTDGKGLVDGLRWLGAPQIHLPGYGGSTSQDGRGPSGHQSVRPAPGPDGGSTAHEDTDAAADAGGDEEADRSTAADRGPVDAAGTADARECVQGERGGGGRGATYGAMLLERLIWFAKSSTGSWRTSSSTSWPFTTSNLAYLGRGPKKSASGCTQPNDHTHFYDDHNHGHMYHDNHNPQDSNAVAYEETAADYDSAADDKDTAEREPTADDEAAEHDVTQATALHASPEGAKNLLAEQQALPPLKRHQRYFSASAAAPDVPASSAAARLARGRWQLSVGASRKRRLGGKPATGIPQVDNNVENIENVEKVAPALPALLASAAPLRTALVYSHIAEDARNRERIEAALLDGEKENQVCSHYLVAAKKITGAHNMFWAPGCVSGIADPTVVPAIEGVGGETASELLNWASSKLEGRECVYKVQLRNISFRARTTVAIWMTEFQKDGLVTAGKYTRPLIDNYRTRKTTCWCSPPLLPTLTKSPVAMPEPAGITKGNEEAISA</sequence>
<proteinExistence type="predicted"/>
<name>A0A4P9WG84_9FUNG</name>
<feature type="signal peptide" evidence="2">
    <location>
        <begin position="1"/>
        <end position="31"/>
    </location>
</feature>
<evidence type="ECO:0000256" key="1">
    <source>
        <dbReference type="SAM" id="MobiDB-lite"/>
    </source>
</evidence>
<keyword evidence="4" id="KW-1185">Reference proteome</keyword>
<evidence type="ECO:0000313" key="3">
    <source>
        <dbReference type="EMBL" id="RKO89466.1"/>
    </source>
</evidence>
<evidence type="ECO:0000313" key="4">
    <source>
        <dbReference type="Proteomes" id="UP000269721"/>
    </source>
</evidence>
<protein>
    <submittedName>
        <fullName evidence="3">Uncharacterized protein</fullName>
    </submittedName>
</protein>
<keyword evidence="2" id="KW-0732">Signal</keyword>